<dbReference type="InterPro" id="IPR012902">
    <property type="entry name" value="N_methyl_site"/>
</dbReference>
<keyword evidence="5" id="KW-0488">Methylation</keyword>
<proteinExistence type="inferred from homology"/>
<evidence type="ECO:0000256" key="9">
    <source>
        <dbReference type="ARBA" id="ARBA00023136"/>
    </source>
</evidence>
<protein>
    <recommendedName>
        <fullName evidence="3">Type II secretion system core protein G</fullName>
    </recommendedName>
</protein>
<dbReference type="PRINTS" id="PR00813">
    <property type="entry name" value="BCTERIALGSPG"/>
</dbReference>
<dbReference type="Gene3D" id="3.30.700.10">
    <property type="entry name" value="Glycoprotein, Type 4 Pilin"/>
    <property type="match status" value="1"/>
</dbReference>
<evidence type="ECO:0000256" key="11">
    <source>
        <dbReference type="SAM" id="Phobius"/>
    </source>
</evidence>
<name>A0A399QNV6_9PROT</name>
<feature type="region of interest" description="Disordered" evidence="10">
    <location>
        <begin position="132"/>
        <end position="154"/>
    </location>
</feature>
<evidence type="ECO:0000256" key="5">
    <source>
        <dbReference type="ARBA" id="ARBA00022481"/>
    </source>
</evidence>
<sequence length="154" mass="16903">MFARKHRQAHHRPQSKEAGFTLTEIMVVVFIIGLLSSVVLFNVLGARTDAQVKTARTNVTALTNALEQYSLDMYDYPTQQQGLDALVNEPDGASTAGTYRSGGYINSVPLDPWGRPFIYERPGEKSGRAYDLYSLGADGQEGGEDENADIGNWS</sequence>
<evidence type="ECO:0000256" key="7">
    <source>
        <dbReference type="ARBA" id="ARBA00022692"/>
    </source>
</evidence>
<evidence type="ECO:0000256" key="8">
    <source>
        <dbReference type="ARBA" id="ARBA00022989"/>
    </source>
</evidence>
<organism evidence="13 14">
    <name type="scientific">Henriciella barbarensis</name>
    <dbReference type="NCBI Taxonomy" id="86342"/>
    <lineage>
        <taxon>Bacteria</taxon>
        <taxon>Pseudomonadati</taxon>
        <taxon>Pseudomonadota</taxon>
        <taxon>Alphaproteobacteria</taxon>
        <taxon>Hyphomonadales</taxon>
        <taxon>Hyphomonadaceae</taxon>
        <taxon>Henriciella</taxon>
    </lineage>
</organism>
<evidence type="ECO:0000256" key="6">
    <source>
        <dbReference type="ARBA" id="ARBA00022519"/>
    </source>
</evidence>
<dbReference type="Pfam" id="PF08334">
    <property type="entry name" value="T2SSG"/>
    <property type="match status" value="1"/>
</dbReference>
<evidence type="ECO:0000256" key="10">
    <source>
        <dbReference type="SAM" id="MobiDB-lite"/>
    </source>
</evidence>
<comment type="caution">
    <text evidence="13">The sequence shown here is derived from an EMBL/GenBank/DDBJ whole genome shotgun (WGS) entry which is preliminary data.</text>
</comment>
<dbReference type="GO" id="GO:0015628">
    <property type="term" value="P:protein secretion by the type II secretion system"/>
    <property type="evidence" value="ECO:0007669"/>
    <property type="project" value="InterPro"/>
</dbReference>
<evidence type="ECO:0000256" key="4">
    <source>
        <dbReference type="ARBA" id="ARBA00022475"/>
    </source>
</evidence>
<dbReference type="Pfam" id="PF07963">
    <property type="entry name" value="N_methyl"/>
    <property type="match status" value="1"/>
</dbReference>
<evidence type="ECO:0000313" key="14">
    <source>
        <dbReference type="Proteomes" id="UP000265431"/>
    </source>
</evidence>
<keyword evidence="14" id="KW-1185">Reference proteome</keyword>
<evidence type="ECO:0000256" key="1">
    <source>
        <dbReference type="ARBA" id="ARBA00004377"/>
    </source>
</evidence>
<dbReference type="Proteomes" id="UP000265431">
    <property type="component" value="Unassembled WGS sequence"/>
</dbReference>
<dbReference type="NCBIfam" id="TIGR02532">
    <property type="entry name" value="IV_pilin_GFxxxE"/>
    <property type="match status" value="1"/>
</dbReference>
<comment type="similarity">
    <text evidence="2">Belongs to the GSP G family.</text>
</comment>
<evidence type="ECO:0000259" key="12">
    <source>
        <dbReference type="Pfam" id="PF08334"/>
    </source>
</evidence>
<dbReference type="InterPro" id="IPR000983">
    <property type="entry name" value="Bac_GSPG_pilin"/>
</dbReference>
<dbReference type="EMBL" id="QWGB01000014">
    <property type="protein sequence ID" value="RIJ20560.1"/>
    <property type="molecule type" value="Genomic_DNA"/>
</dbReference>
<evidence type="ECO:0000313" key="13">
    <source>
        <dbReference type="EMBL" id="RIJ20560.1"/>
    </source>
</evidence>
<feature type="domain" description="Type II secretion system protein GspG C-terminal" evidence="12">
    <location>
        <begin position="42"/>
        <end position="153"/>
    </location>
</feature>
<dbReference type="AlphaFoldDB" id="A0A399QNV6"/>
<dbReference type="GO" id="GO:0015627">
    <property type="term" value="C:type II protein secretion system complex"/>
    <property type="evidence" value="ECO:0007669"/>
    <property type="project" value="InterPro"/>
</dbReference>
<keyword evidence="7 11" id="KW-0812">Transmembrane</keyword>
<keyword evidence="6" id="KW-0997">Cell inner membrane</keyword>
<dbReference type="InterPro" id="IPR045584">
    <property type="entry name" value="Pilin-like"/>
</dbReference>
<comment type="subcellular location">
    <subcellularLocation>
        <location evidence="1">Cell inner membrane</location>
        <topology evidence="1">Single-pass membrane protein</topology>
    </subcellularLocation>
</comment>
<dbReference type="OrthoDB" id="9795612at2"/>
<dbReference type="NCBIfam" id="TIGR01710">
    <property type="entry name" value="typeII_sec_gspG"/>
    <property type="match status" value="1"/>
</dbReference>
<keyword evidence="8 11" id="KW-1133">Transmembrane helix</keyword>
<dbReference type="GO" id="GO:0005886">
    <property type="term" value="C:plasma membrane"/>
    <property type="evidence" value="ECO:0007669"/>
    <property type="project" value="UniProtKB-SubCell"/>
</dbReference>
<gene>
    <name evidence="13" type="primary">gspG</name>
    <name evidence="13" type="ORF">D1224_15740</name>
</gene>
<evidence type="ECO:0000256" key="2">
    <source>
        <dbReference type="ARBA" id="ARBA00009984"/>
    </source>
</evidence>
<evidence type="ECO:0000256" key="3">
    <source>
        <dbReference type="ARBA" id="ARBA00020042"/>
    </source>
</evidence>
<dbReference type="SUPFAM" id="SSF54523">
    <property type="entry name" value="Pili subunits"/>
    <property type="match status" value="1"/>
</dbReference>
<feature type="transmembrane region" description="Helical" evidence="11">
    <location>
        <begin position="21"/>
        <end position="44"/>
    </location>
</feature>
<dbReference type="PANTHER" id="PTHR30093:SF44">
    <property type="entry name" value="TYPE II SECRETION SYSTEM CORE PROTEIN G"/>
    <property type="match status" value="1"/>
</dbReference>
<dbReference type="InterPro" id="IPR013545">
    <property type="entry name" value="T2SS_protein-GspG_C"/>
</dbReference>
<reference evidence="13 14" key="1">
    <citation type="submission" date="2018-08" db="EMBL/GenBank/DDBJ databases">
        <title>Henriciella mobilis sp. nov., isolated from seawater.</title>
        <authorList>
            <person name="Cheng H."/>
            <person name="Wu Y.-H."/>
            <person name="Xu X.-W."/>
            <person name="Guo L.-L."/>
        </authorList>
    </citation>
    <scope>NUCLEOTIDE SEQUENCE [LARGE SCALE GENOMIC DNA]</scope>
    <source>
        <strain evidence="13 14">CCUG66934</strain>
    </source>
</reference>
<dbReference type="RefSeq" id="WP_119380877.1">
    <property type="nucleotide sequence ID" value="NZ_QWGB01000014.1"/>
</dbReference>
<keyword evidence="9 11" id="KW-0472">Membrane</keyword>
<accession>A0A399QNV6</accession>
<dbReference type="PANTHER" id="PTHR30093">
    <property type="entry name" value="GENERAL SECRETION PATHWAY PROTEIN G"/>
    <property type="match status" value="1"/>
</dbReference>
<keyword evidence="4" id="KW-1003">Cell membrane</keyword>
<dbReference type="InterPro" id="IPR010054">
    <property type="entry name" value="Type2_sec_GspG"/>
</dbReference>